<evidence type="ECO:0000313" key="3">
    <source>
        <dbReference type="Proteomes" id="UP000799772"/>
    </source>
</evidence>
<evidence type="ECO:0000313" key="2">
    <source>
        <dbReference type="EMBL" id="KAF2100544.1"/>
    </source>
</evidence>
<feature type="region of interest" description="Disordered" evidence="1">
    <location>
        <begin position="14"/>
        <end position="94"/>
    </location>
</feature>
<gene>
    <name evidence="2" type="ORF">NA57DRAFT_54624</name>
</gene>
<keyword evidence="3" id="KW-1185">Reference proteome</keyword>
<organism evidence="2 3">
    <name type="scientific">Rhizodiscina lignyota</name>
    <dbReference type="NCBI Taxonomy" id="1504668"/>
    <lineage>
        <taxon>Eukaryota</taxon>
        <taxon>Fungi</taxon>
        <taxon>Dikarya</taxon>
        <taxon>Ascomycota</taxon>
        <taxon>Pezizomycotina</taxon>
        <taxon>Dothideomycetes</taxon>
        <taxon>Pleosporomycetidae</taxon>
        <taxon>Aulographales</taxon>
        <taxon>Rhizodiscinaceae</taxon>
        <taxon>Rhizodiscina</taxon>
    </lineage>
</organism>
<accession>A0A9P4IGG8</accession>
<proteinExistence type="predicted"/>
<name>A0A9P4IGG8_9PEZI</name>
<reference evidence="2" key="1">
    <citation type="journal article" date="2020" name="Stud. Mycol.">
        <title>101 Dothideomycetes genomes: a test case for predicting lifestyles and emergence of pathogens.</title>
        <authorList>
            <person name="Haridas S."/>
            <person name="Albert R."/>
            <person name="Binder M."/>
            <person name="Bloem J."/>
            <person name="Labutti K."/>
            <person name="Salamov A."/>
            <person name="Andreopoulos B."/>
            <person name="Baker S."/>
            <person name="Barry K."/>
            <person name="Bills G."/>
            <person name="Bluhm B."/>
            <person name="Cannon C."/>
            <person name="Castanera R."/>
            <person name="Culley D."/>
            <person name="Daum C."/>
            <person name="Ezra D."/>
            <person name="Gonzalez J."/>
            <person name="Henrissat B."/>
            <person name="Kuo A."/>
            <person name="Liang C."/>
            <person name="Lipzen A."/>
            <person name="Lutzoni F."/>
            <person name="Magnuson J."/>
            <person name="Mondo S."/>
            <person name="Nolan M."/>
            <person name="Ohm R."/>
            <person name="Pangilinan J."/>
            <person name="Park H.-J."/>
            <person name="Ramirez L."/>
            <person name="Alfaro M."/>
            <person name="Sun H."/>
            <person name="Tritt A."/>
            <person name="Yoshinaga Y."/>
            <person name="Zwiers L.-H."/>
            <person name="Turgeon B."/>
            <person name="Goodwin S."/>
            <person name="Spatafora J."/>
            <person name="Crous P."/>
            <person name="Grigoriev I."/>
        </authorList>
    </citation>
    <scope>NUCLEOTIDE SEQUENCE</scope>
    <source>
        <strain evidence="2">CBS 133067</strain>
    </source>
</reference>
<dbReference type="AlphaFoldDB" id="A0A9P4IGG8"/>
<dbReference type="EMBL" id="ML978124">
    <property type="protein sequence ID" value="KAF2100544.1"/>
    <property type="molecule type" value="Genomic_DNA"/>
</dbReference>
<evidence type="ECO:0000256" key="1">
    <source>
        <dbReference type="SAM" id="MobiDB-lite"/>
    </source>
</evidence>
<dbReference type="Proteomes" id="UP000799772">
    <property type="component" value="Unassembled WGS sequence"/>
</dbReference>
<comment type="caution">
    <text evidence="2">The sequence shown here is derived from an EMBL/GenBank/DDBJ whole genome shotgun (WGS) entry which is preliminary data.</text>
</comment>
<protein>
    <submittedName>
        <fullName evidence="2">Uncharacterized protein</fullName>
    </submittedName>
</protein>
<sequence length="285" mass="31632">MARQITYKHIKFAGAPNPDAPLIDVPCDVGPQGGQSNWQPEISYDTFWGEDWSDWKPEPEPQPTQLPPGTSLLDTPVEPKSTPPPAPKPARFDDYDAADDVSVAPTMTTMATNQSGPPRLPPDELEPAVLVKNTPDVATIDAVFEYLENPPRRQRCVPDEDWGRMDATRLQNALGRMNKMLRHLIKEHRELASKMKATKSRTSIMAPPPGFVSASGGDLTRLLSPWREDENMEIVVLVEKSEDEITAMDEASLRHALAIGRQAREELLNKAEALIGQIRWSGGRV</sequence>